<dbReference type="InterPro" id="IPR000515">
    <property type="entry name" value="MetI-like"/>
</dbReference>
<feature type="transmembrane region" description="Helical" evidence="7">
    <location>
        <begin position="174"/>
        <end position="193"/>
    </location>
</feature>
<dbReference type="GO" id="GO:0005886">
    <property type="term" value="C:plasma membrane"/>
    <property type="evidence" value="ECO:0007669"/>
    <property type="project" value="UniProtKB-SubCell"/>
</dbReference>
<feature type="domain" description="ABC transmembrane type-1" evidence="8">
    <location>
        <begin position="101"/>
        <end position="301"/>
    </location>
</feature>
<evidence type="ECO:0000313" key="10">
    <source>
        <dbReference type="Proteomes" id="UP000479526"/>
    </source>
</evidence>
<evidence type="ECO:0000256" key="5">
    <source>
        <dbReference type="ARBA" id="ARBA00022989"/>
    </source>
</evidence>
<keyword evidence="4 7" id="KW-0812">Transmembrane</keyword>
<dbReference type="GO" id="GO:0055085">
    <property type="term" value="P:transmembrane transport"/>
    <property type="evidence" value="ECO:0007669"/>
    <property type="project" value="InterPro"/>
</dbReference>
<feature type="transmembrane region" description="Helical" evidence="7">
    <location>
        <begin position="234"/>
        <end position="258"/>
    </location>
</feature>
<keyword evidence="5 7" id="KW-1133">Transmembrane helix</keyword>
<keyword evidence="10" id="KW-1185">Reference proteome</keyword>
<keyword evidence="3" id="KW-1003">Cell membrane</keyword>
<evidence type="ECO:0000256" key="2">
    <source>
        <dbReference type="ARBA" id="ARBA00022448"/>
    </source>
</evidence>
<gene>
    <name evidence="9" type="ORF">GT755_35595</name>
</gene>
<evidence type="ECO:0000256" key="1">
    <source>
        <dbReference type="ARBA" id="ARBA00004651"/>
    </source>
</evidence>
<comment type="similarity">
    <text evidence="7">Belongs to the binding-protein-dependent transport system permease family.</text>
</comment>
<dbReference type="InterPro" id="IPR035906">
    <property type="entry name" value="MetI-like_sf"/>
</dbReference>
<name>A0A7C9J7T0_9ACTN</name>
<sequence length="317" mass="33895">MGRGPVRGVLTRLVSAALVVWAAATCAFLVLQLIPGDPVYAIVGSDALVSEEQHERIRAEYGLDQPLVVQYLRYVARLATFRFGDSYQLQQPVATVLADQLWPTVQLALAATALAPLLAVLVTVATSGRRNWPRRVSAAVELVVVSTPSFWLGIMLLTIFSFRLGWLPVSETGGVASLVLPTITLALPIAAVLSQVMREGLLAALDQPFAVTARARGVPETAVRYRHALRHSALPALTMAGWFTGTLLGGAVIVENVFARPGIGRVTLQAVGDRDLPVVQGVVALSAVVFVAVSVLVDLLYAVVDPRLRRRTGVQAI</sequence>
<proteinExistence type="inferred from homology"/>
<dbReference type="PANTHER" id="PTHR43163:SF6">
    <property type="entry name" value="DIPEPTIDE TRANSPORT SYSTEM PERMEASE PROTEIN DPPB-RELATED"/>
    <property type="match status" value="1"/>
</dbReference>
<dbReference type="Proteomes" id="UP000479526">
    <property type="component" value="Unassembled WGS sequence"/>
</dbReference>
<feature type="transmembrane region" description="Helical" evidence="7">
    <location>
        <begin position="278"/>
        <end position="301"/>
    </location>
</feature>
<dbReference type="AlphaFoldDB" id="A0A7C9J7T0"/>
<feature type="transmembrane region" description="Helical" evidence="7">
    <location>
        <begin position="12"/>
        <end position="34"/>
    </location>
</feature>
<evidence type="ECO:0000313" key="9">
    <source>
        <dbReference type="EMBL" id="NAS26982.1"/>
    </source>
</evidence>
<comment type="subcellular location">
    <subcellularLocation>
        <location evidence="1 7">Cell membrane</location>
        <topology evidence="1 7">Multi-pass membrane protein</topology>
    </subcellularLocation>
</comment>
<dbReference type="Pfam" id="PF19300">
    <property type="entry name" value="BPD_transp_1_N"/>
    <property type="match status" value="1"/>
</dbReference>
<dbReference type="PANTHER" id="PTHR43163">
    <property type="entry name" value="DIPEPTIDE TRANSPORT SYSTEM PERMEASE PROTEIN DPPB-RELATED"/>
    <property type="match status" value="1"/>
</dbReference>
<feature type="transmembrane region" description="Helical" evidence="7">
    <location>
        <begin position="138"/>
        <end position="162"/>
    </location>
</feature>
<evidence type="ECO:0000256" key="6">
    <source>
        <dbReference type="ARBA" id="ARBA00023136"/>
    </source>
</evidence>
<dbReference type="InterPro" id="IPR045621">
    <property type="entry name" value="BPD_transp_1_N"/>
</dbReference>
<evidence type="ECO:0000256" key="4">
    <source>
        <dbReference type="ARBA" id="ARBA00022692"/>
    </source>
</evidence>
<dbReference type="Gene3D" id="1.10.3720.10">
    <property type="entry name" value="MetI-like"/>
    <property type="match status" value="1"/>
</dbReference>
<keyword evidence="6 7" id="KW-0472">Membrane</keyword>
<keyword evidence="2 7" id="KW-0813">Transport</keyword>
<dbReference type="CDD" id="cd06261">
    <property type="entry name" value="TM_PBP2"/>
    <property type="match status" value="1"/>
</dbReference>
<dbReference type="PROSITE" id="PS50928">
    <property type="entry name" value="ABC_TM1"/>
    <property type="match status" value="1"/>
</dbReference>
<dbReference type="Pfam" id="PF00528">
    <property type="entry name" value="BPD_transp_1"/>
    <property type="match status" value="1"/>
</dbReference>
<organism evidence="9 10">
    <name type="scientific">Herbidospora solisilvae</name>
    <dbReference type="NCBI Taxonomy" id="2696284"/>
    <lineage>
        <taxon>Bacteria</taxon>
        <taxon>Bacillati</taxon>
        <taxon>Actinomycetota</taxon>
        <taxon>Actinomycetes</taxon>
        <taxon>Streptosporangiales</taxon>
        <taxon>Streptosporangiaceae</taxon>
        <taxon>Herbidospora</taxon>
    </lineage>
</organism>
<evidence type="ECO:0000256" key="7">
    <source>
        <dbReference type="RuleBase" id="RU363032"/>
    </source>
</evidence>
<protein>
    <submittedName>
        <fullName evidence="9">ABC transporter permease subunit</fullName>
    </submittedName>
</protein>
<dbReference type="EMBL" id="WXEW01000013">
    <property type="protein sequence ID" value="NAS26982.1"/>
    <property type="molecule type" value="Genomic_DNA"/>
</dbReference>
<evidence type="ECO:0000256" key="3">
    <source>
        <dbReference type="ARBA" id="ARBA00022475"/>
    </source>
</evidence>
<accession>A0A7C9J7T0</accession>
<dbReference type="SUPFAM" id="SSF161098">
    <property type="entry name" value="MetI-like"/>
    <property type="match status" value="1"/>
</dbReference>
<reference evidence="9 10" key="1">
    <citation type="submission" date="2020-01" db="EMBL/GenBank/DDBJ databases">
        <title>Herbidospora sp. NEAU-GS84 nov., a novel actinomycete isolated from soil.</title>
        <authorList>
            <person name="Han L."/>
        </authorList>
    </citation>
    <scope>NUCLEOTIDE SEQUENCE [LARGE SCALE GENOMIC DNA]</scope>
    <source>
        <strain evidence="9 10">NEAU-GS84</strain>
    </source>
</reference>
<feature type="transmembrane region" description="Helical" evidence="7">
    <location>
        <begin position="107"/>
        <end position="126"/>
    </location>
</feature>
<evidence type="ECO:0000259" key="8">
    <source>
        <dbReference type="PROSITE" id="PS50928"/>
    </source>
</evidence>
<comment type="caution">
    <text evidence="9">The sequence shown here is derived from an EMBL/GenBank/DDBJ whole genome shotgun (WGS) entry which is preliminary data.</text>
</comment>